<evidence type="ECO:0000313" key="12">
    <source>
        <dbReference type="Proteomes" id="UP000092695"/>
    </source>
</evidence>
<dbReference type="NCBIfam" id="TIGR02532">
    <property type="entry name" value="IV_pilin_GFxxxE"/>
    <property type="match status" value="1"/>
</dbReference>
<evidence type="ECO:0000256" key="3">
    <source>
        <dbReference type="ARBA" id="ARBA00021539"/>
    </source>
</evidence>
<keyword evidence="7 10" id="KW-0812">Transmembrane</keyword>
<dbReference type="GO" id="GO:0005886">
    <property type="term" value="C:plasma membrane"/>
    <property type="evidence" value="ECO:0007669"/>
    <property type="project" value="UniProtKB-SubCell"/>
</dbReference>
<name>A0A193LFX6_9GAMM</name>
<gene>
    <name evidence="11" type="ORF">BA177_09520</name>
</gene>
<dbReference type="Gene3D" id="3.10.610.10">
    <property type="entry name" value="GSPII I/J protein-like"/>
    <property type="match status" value="1"/>
</dbReference>
<evidence type="ECO:0000256" key="1">
    <source>
        <dbReference type="ARBA" id="ARBA00004377"/>
    </source>
</evidence>
<dbReference type="InterPro" id="IPR051621">
    <property type="entry name" value="T2SS_protein_J"/>
</dbReference>
<evidence type="ECO:0000313" key="11">
    <source>
        <dbReference type="EMBL" id="ANO51407.1"/>
    </source>
</evidence>
<comment type="similarity">
    <text evidence="2">Belongs to the GSP J family.</text>
</comment>
<reference evidence="11 12" key="1">
    <citation type="submission" date="2016-06" db="EMBL/GenBank/DDBJ databases">
        <title>Complete genome sequence of a deep-branching marine Gamma Proteobacterium Woeseia oceani type strain XK5.</title>
        <authorList>
            <person name="Mu D."/>
            <person name="Du Z."/>
        </authorList>
    </citation>
    <scope>NUCLEOTIDE SEQUENCE [LARGE SCALE GENOMIC DNA]</scope>
    <source>
        <strain evidence="11 12">XK5</strain>
    </source>
</reference>
<dbReference type="Gene3D" id="2.10.70.20">
    <property type="entry name" value="gspk-gspi-gspj complex like domains"/>
    <property type="match status" value="1"/>
</dbReference>
<evidence type="ECO:0000256" key="7">
    <source>
        <dbReference type="ARBA" id="ARBA00022692"/>
    </source>
</evidence>
<feature type="transmembrane region" description="Helical" evidence="10">
    <location>
        <begin position="12"/>
        <end position="33"/>
    </location>
</feature>
<dbReference type="STRING" id="1548547.BA177_09520"/>
<dbReference type="InterPro" id="IPR010055">
    <property type="entry name" value="T2SS_protein-GspJ"/>
</dbReference>
<keyword evidence="6" id="KW-0997">Cell inner membrane</keyword>
<dbReference type="InterPro" id="IPR045584">
    <property type="entry name" value="Pilin-like"/>
</dbReference>
<evidence type="ECO:0000256" key="10">
    <source>
        <dbReference type="SAM" id="Phobius"/>
    </source>
</evidence>
<comment type="subcellular location">
    <subcellularLocation>
        <location evidence="1">Cell inner membrane</location>
        <topology evidence="1">Single-pass membrane protein</topology>
    </subcellularLocation>
</comment>
<keyword evidence="8 10" id="KW-1133">Transmembrane helix</keyword>
<dbReference type="NCBIfam" id="TIGR01711">
    <property type="entry name" value="gspJ"/>
    <property type="match status" value="1"/>
</dbReference>
<keyword evidence="5" id="KW-0488">Methylation</keyword>
<dbReference type="PANTHER" id="PTHR39583">
    <property type="entry name" value="TYPE II SECRETION SYSTEM PROTEIN J-RELATED"/>
    <property type="match status" value="1"/>
</dbReference>
<dbReference type="EMBL" id="CP016268">
    <property type="protein sequence ID" value="ANO51407.1"/>
    <property type="molecule type" value="Genomic_DNA"/>
</dbReference>
<dbReference type="AlphaFoldDB" id="A0A193LFX6"/>
<evidence type="ECO:0000256" key="2">
    <source>
        <dbReference type="ARBA" id="ARBA00011084"/>
    </source>
</evidence>
<dbReference type="OrthoDB" id="9794345at2"/>
<keyword evidence="9 10" id="KW-0472">Membrane</keyword>
<evidence type="ECO:0000256" key="8">
    <source>
        <dbReference type="ARBA" id="ARBA00022989"/>
    </source>
</evidence>
<evidence type="ECO:0000256" key="5">
    <source>
        <dbReference type="ARBA" id="ARBA00022481"/>
    </source>
</evidence>
<proteinExistence type="inferred from homology"/>
<evidence type="ECO:0000256" key="6">
    <source>
        <dbReference type="ARBA" id="ARBA00022519"/>
    </source>
</evidence>
<dbReference type="Pfam" id="PF07963">
    <property type="entry name" value="N_methyl"/>
    <property type="match status" value="1"/>
</dbReference>
<evidence type="ECO:0000256" key="9">
    <source>
        <dbReference type="ARBA" id="ARBA00023136"/>
    </source>
</evidence>
<dbReference type="Proteomes" id="UP000092695">
    <property type="component" value="Chromosome"/>
</dbReference>
<evidence type="ECO:0000256" key="4">
    <source>
        <dbReference type="ARBA" id="ARBA00022475"/>
    </source>
</evidence>
<dbReference type="GO" id="GO:0015628">
    <property type="term" value="P:protein secretion by the type II secretion system"/>
    <property type="evidence" value="ECO:0007669"/>
    <property type="project" value="InterPro"/>
</dbReference>
<dbReference type="PANTHER" id="PTHR39583:SF2">
    <property type="entry name" value="TYPE II SECRETION SYSTEM PROTEIN J"/>
    <property type="match status" value="1"/>
</dbReference>
<dbReference type="InterPro" id="IPR012902">
    <property type="entry name" value="N_methyl_site"/>
</dbReference>
<dbReference type="GO" id="GO:0015627">
    <property type="term" value="C:type II protein secretion system complex"/>
    <property type="evidence" value="ECO:0007669"/>
    <property type="project" value="InterPro"/>
</dbReference>
<dbReference type="PROSITE" id="PS00409">
    <property type="entry name" value="PROKAR_NTER_METHYL"/>
    <property type="match status" value="1"/>
</dbReference>
<organism evidence="11 12">
    <name type="scientific">Woeseia oceani</name>
    <dbReference type="NCBI Taxonomy" id="1548547"/>
    <lineage>
        <taxon>Bacteria</taxon>
        <taxon>Pseudomonadati</taxon>
        <taxon>Pseudomonadota</taxon>
        <taxon>Gammaproteobacteria</taxon>
        <taxon>Woeseiales</taxon>
        <taxon>Woeseiaceae</taxon>
        <taxon>Woeseia</taxon>
    </lineage>
</organism>
<keyword evidence="4" id="KW-1003">Cell membrane</keyword>
<dbReference type="KEGG" id="woc:BA177_09520"/>
<dbReference type="Pfam" id="PF11612">
    <property type="entry name" value="T2SSJ"/>
    <property type="match status" value="1"/>
</dbReference>
<dbReference type="RefSeq" id="WP_068615716.1">
    <property type="nucleotide sequence ID" value="NZ_CP016268.1"/>
</dbReference>
<protein>
    <recommendedName>
        <fullName evidence="3">Type II secretion system protein J</fullName>
    </recommendedName>
</protein>
<sequence>MRLPARNSGFTLVEVLVAMAVFALMSALAYGALGRTIASSEILSDRMGRLQSIQRTMRQLDQDFTQLAPRPIRKDLADTYSPALEADGLTGVALELTRAGWSNPNVLPRGTLQRVAYVVEGEELRRYYWHVLDRTYSNEPVIVTLLDGIDSIAVRYLMGNGEWSDQWPPQLQGAAPDLRQRPRAVEVVLSLINEGEISRLIEVAP</sequence>
<accession>A0A193LFX6</accession>
<dbReference type="SUPFAM" id="SSF54523">
    <property type="entry name" value="Pili subunits"/>
    <property type="match status" value="1"/>
</dbReference>
<keyword evidence="12" id="KW-1185">Reference proteome</keyword>